<dbReference type="Gene3D" id="1.20.1640.10">
    <property type="entry name" value="Multidrug efflux transporter AcrB transmembrane domain"/>
    <property type="match status" value="2"/>
</dbReference>
<comment type="subcellular location">
    <subcellularLocation>
        <location evidence="1">Cell membrane</location>
        <topology evidence="1">Multi-pass membrane protein</topology>
    </subcellularLocation>
</comment>
<feature type="transmembrane region" description="Helical" evidence="8">
    <location>
        <begin position="889"/>
        <end position="906"/>
    </location>
</feature>
<comment type="similarity">
    <text evidence="2">Belongs to the resistance-nodulation-cell division (RND) (TC 2.A.6) family.</text>
</comment>
<feature type="transmembrane region" description="Helical" evidence="8">
    <location>
        <begin position="381"/>
        <end position="400"/>
    </location>
</feature>
<evidence type="ECO:0000313" key="11">
    <source>
        <dbReference type="Proteomes" id="UP000239276"/>
    </source>
</evidence>
<evidence type="ECO:0000256" key="1">
    <source>
        <dbReference type="ARBA" id="ARBA00004651"/>
    </source>
</evidence>
<keyword evidence="7 8" id="KW-0472">Membrane</keyword>
<accession>A0A7X5LUX2</accession>
<dbReference type="InterPro" id="IPR027463">
    <property type="entry name" value="AcrB_DN_DC_subdom"/>
</dbReference>
<dbReference type="Proteomes" id="UP000239276">
    <property type="component" value="Unassembled WGS sequence"/>
</dbReference>
<organism evidence="9 12">
    <name type="scientific">Acinetobacter baumannii</name>
    <dbReference type="NCBI Taxonomy" id="470"/>
    <lineage>
        <taxon>Bacteria</taxon>
        <taxon>Pseudomonadati</taxon>
        <taxon>Pseudomonadota</taxon>
        <taxon>Gammaproteobacteria</taxon>
        <taxon>Moraxellales</taxon>
        <taxon>Moraxellaceae</taxon>
        <taxon>Acinetobacter</taxon>
        <taxon>Acinetobacter calcoaceticus/baumannii complex</taxon>
    </lineage>
</organism>
<feature type="transmembrane region" description="Helical" evidence="8">
    <location>
        <begin position="913"/>
        <end position="932"/>
    </location>
</feature>
<dbReference type="EMBL" id="PUDN01000003">
    <property type="protein sequence ID" value="PQH55546.1"/>
    <property type="molecule type" value="Genomic_DNA"/>
</dbReference>
<keyword evidence="3" id="KW-0813">Transport</keyword>
<evidence type="ECO:0000256" key="7">
    <source>
        <dbReference type="ARBA" id="ARBA00023136"/>
    </source>
</evidence>
<sequence length="1052" mass="115150">MDINKPDLPKAEGLFDRIIQFSINNAIWVMMFVIAWIGVGIYSYQKLSIDAVPDITNVQVQINSQANGFTAPEVEQRITYPIENAMSGIPNLEQTRSISRYGLSQVTIIFKDGTDIYWARQLINQRLQEAKSALPDSIDPQMSPISTGLGEIYQWVVKAEPNAKKADGSAYSAMDLREIQDWIIRPQLQRVQGVAEVNSIGGYNKTYVVSPDLTRLQQLQIPLTDLQDALQNNNENRGAGFIEENGQQLTVRVPGMLTSIQDIQNVTVATKNGLPIRVADVASVSIGHDLRTGGATYNGQETVLGIAMMMMGENSKTIAKAIDDKVQEIQRSLPQGVVIETVYDRSSLVDKAIKTVAKNLIEGAILVIVILFIFLGNFRAALITACIIPLAMLFTLTGMAEQKISANLMSLGALDFGIIVDGAVVIVENCIRRLAEAQHLKGRLLTRSERFTEVFLAAKQARRPLIFGQIIIMVVYLPIFALAGVEAKMFHPMAMTVVLALLGAIILSVTFVPAAVALFVTGEVKEKESRWMMMLKKGYADLLDKAYAFRYVVVTAAVSILILTSAIATRVGSEFAPQLSEGDFALQLMRAPSTGIEESLKIQENVEKQLLKAFPEIKAIFARTGTAEVATDVMPPNISDGIVLLKPHDQWPNPKETIDELRTRMLQFVNQIPGNNSEFSQPIELRFNELISGVRSDIGVKVFGDDMQVLNQEAEKIAQQLRSIPGASEVKVEQTDGLPLLNVDVDHALAAQYGLSVKSIQDIVAASIGGQSVGQILQGDRRFDFVIRLQENMRTPQQLAQLPIRLPNGGLIQLQDVANVENILGLAQVSRENGKRRVIVTANVRDRDLGSFVQEMQSKLAQQKLPSGYWLGYGGQFENLASATARMQIVVPMALIMIFVLLMAVFSNFKDSLLVFSGVPFALSGGLVALWLRDIPLSMSAGVGFIALSGVAVLNGLVMLTFIKELRATLDVHAATWKGAVLRLRPVLMTAFVASLGFIPMALATGTGAEVQRPLATVVIGGIISSTTLTLVLLPVIYRWMNESKTNKVEHS</sequence>
<feature type="transmembrane region" description="Helical" evidence="8">
    <location>
        <begin position="984"/>
        <end position="1003"/>
    </location>
</feature>
<dbReference type="InterPro" id="IPR004763">
    <property type="entry name" value="CusA-like"/>
</dbReference>
<feature type="transmembrane region" description="Helical" evidence="8">
    <location>
        <begin position="465"/>
        <end position="485"/>
    </location>
</feature>
<dbReference type="NCBIfam" id="TIGR00914">
    <property type="entry name" value="2A0601"/>
    <property type="match status" value="1"/>
</dbReference>
<evidence type="ECO:0000256" key="8">
    <source>
        <dbReference type="SAM" id="Phobius"/>
    </source>
</evidence>
<evidence type="ECO:0000313" key="12">
    <source>
        <dbReference type="Proteomes" id="UP000470018"/>
    </source>
</evidence>
<reference evidence="9 12" key="2">
    <citation type="submission" date="2020-02" db="EMBL/GenBank/DDBJ databases">
        <title>Whole genome shot-gun sequencing of clinical Carbapenem resistant A. baumannii.</title>
        <authorList>
            <person name="Veeraraghavan B."/>
            <person name="Mathur P."/>
            <person name="Vijayakumar S."/>
            <person name="Vasudevan K."/>
            <person name="Lincy M."/>
            <person name="Kirubananthan A."/>
        </authorList>
    </citation>
    <scope>NUCLEOTIDE SEQUENCE [LARGE SCALE GENOMIC DNA]</scope>
    <source>
        <strain evidence="9 12">SP816</strain>
    </source>
</reference>
<evidence type="ECO:0000256" key="4">
    <source>
        <dbReference type="ARBA" id="ARBA00022475"/>
    </source>
</evidence>
<dbReference type="Gene3D" id="3.30.70.1430">
    <property type="entry name" value="Multidrug efflux transporter AcrB pore domain"/>
    <property type="match status" value="2"/>
</dbReference>
<dbReference type="InterPro" id="IPR001036">
    <property type="entry name" value="Acrflvin-R"/>
</dbReference>
<dbReference type="EMBL" id="JAAGTY010000010">
    <property type="protein sequence ID" value="NDW41598.1"/>
    <property type="molecule type" value="Genomic_DNA"/>
</dbReference>
<dbReference type="SUPFAM" id="SSF82714">
    <property type="entry name" value="Multidrug efflux transporter AcrB TolC docking domain, DN and DC subdomains"/>
    <property type="match status" value="2"/>
</dbReference>
<comment type="caution">
    <text evidence="9">The sequence shown here is derived from an EMBL/GenBank/DDBJ whole genome shotgun (WGS) entry which is preliminary data.</text>
</comment>
<feature type="transmembrane region" description="Helical" evidence="8">
    <location>
        <begin position="356"/>
        <end position="375"/>
    </location>
</feature>
<reference evidence="10 11" key="1">
    <citation type="journal article" date="2018" name="J. Antimicrob. Chemother.">
        <title>Phylogenomics of colistin-susceptible and resistant XDR Acinetobacter baumannii.</title>
        <authorList>
            <person name="Mustapha M."/>
            <person name="Li B."/>
            <person name="Pacey M.P."/>
            <person name="Mettus R.T."/>
            <person name="McElheny C.L."/>
            <person name="Ernst R.K."/>
            <person name="Cooper V.S."/>
            <person name="Doi Y."/>
        </authorList>
    </citation>
    <scope>NUCLEOTIDE SEQUENCE [LARGE SCALE GENOMIC DNA]</scope>
    <source>
        <strain evidence="10 11">R20</strain>
    </source>
</reference>
<dbReference type="PANTHER" id="PTHR32063:SF24">
    <property type="entry name" value="CATION EFFLUX SYSTEM (ACRB_ACRD_ACRF FAMILY)"/>
    <property type="match status" value="1"/>
</dbReference>
<dbReference type="Gene3D" id="3.30.70.1440">
    <property type="entry name" value="Multidrug efflux transporter AcrB pore domain"/>
    <property type="match status" value="1"/>
</dbReference>
<dbReference type="GO" id="GO:0005886">
    <property type="term" value="C:plasma membrane"/>
    <property type="evidence" value="ECO:0007669"/>
    <property type="project" value="UniProtKB-SubCell"/>
</dbReference>
<dbReference type="Gene3D" id="3.30.2090.10">
    <property type="entry name" value="Multidrug efflux transporter AcrB TolC docking domain, DN and DC subdomains"/>
    <property type="match status" value="2"/>
</dbReference>
<feature type="transmembrane region" description="Helical" evidence="8">
    <location>
        <begin position="497"/>
        <end position="521"/>
    </location>
</feature>
<evidence type="ECO:0000313" key="9">
    <source>
        <dbReference type="EMBL" id="NDW41598.1"/>
    </source>
</evidence>
<feature type="transmembrane region" description="Helical" evidence="8">
    <location>
        <begin position="542"/>
        <end position="568"/>
    </location>
</feature>
<keyword evidence="6 8" id="KW-1133">Transmembrane helix</keyword>
<keyword evidence="5 8" id="KW-0812">Transmembrane</keyword>
<keyword evidence="4" id="KW-1003">Cell membrane</keyword>
<feature type="transmembrane region" description="Helical" evidence="8">
    <location>
        <begin position="26"/>
        <end position="44"/>
    </location>
</feature>
<dbReference type="Gene3D" id="3.30.70.1320">
    <property type="entry name" value="Multidrug efflux transporter AcrB pore domain like"/>
    <property type="match status" value="1"/>
</dbReference>
<dbReference type="SUPFAM" id="SSF82866">
    <property type="entry name" value="Multidrug efflux transporter AcrB transmembrane domain"/>
    <property type="match status" value="2"/>
</dbReference>
<evidence type="ECO:0000256" key="3">
    <source>
        <dbReference type="ARBA" id="ARBA00022448"/>
    </source>
</evidence>
<protein>
    <submittedName>
        <fullName evidence="9">CusA/CzcA family heavy metal efflux RND transporter</fullName>
    </submittedName>
</protein>
<dbReference type="GO" id="GO:0008324">
    <property type="term" value="F:monoatomic cation transmembrane transporter activity"/>
    <property type="evidence" value="ECO:0007669"/>
    <property type="project" value="InterPro"/>
</dbReference>
<dbReference type="AlphaFoldDB" id="A0A7X5LUX2"/>
<feature type="transmembrane region" description="Helical" evidence="8">
    <location>
        <begin position="938"/>
        <end position="963"/>
    </location>
</feature>
<dbReference type="PRINTS" id="PR00702">
    <property type="entry name" value="ACRIFLAVINRP"/>
</dbReference>
<dbReference type="Proteomes" id="UP000470018">
    <property type="component" value="Unassembled WGS sequence"/>
</dbReference>
<evidence type="ECO:0000313" key="10">
    <source>
        <dbReference type="EMBL" id="PQH55546.1"/>
    </source>
</evidence>
<dbReference type="RefSeq" id="WP_046882740.1">
    <property type="nucleotide sequence ID" value="NZ_AP031585.1"/>
</dbReference>
<feature type="transmembrane region" description="Helical" evidence="8">
    <location>
        <begin position="1015"/>
        <end position="1038"/>
    </location>
</feature>
<gene>
    <name evidence="10" type="ORF">C5U34_01545</name>
    <name evidence="9" type="ORF">G3N53_11000</name>
</gene>
<name>A0A7X5LUX2_ACIBA</name>
<dbReference type="PANTHER" id="PTHR32063">
    <property type="match status" value="1"/>
</dbReference>
<proteinExistence type="inferred from homology"/>
<dbReference type="GO" id="GO:0042910">
    <property type="term" value="F:xenobiotic transmembrane transporter activity"/>
    <property type="evidence" value="ECO:0007669"/>
    <property type="project" value="TreeGrafter"/>
</dbReference>
<dbReference type="Pfam" id="PF00873">
    <property type="entry name" value="ACR_tran"/>
    <property type="match status" value="1"/>
</dbReference>
<evidence type="ECO:0000256" key="6">
    <source>
        <dbReference type="ARBA" id="ARBA00022989"/>
    </source>
</evidence>
<evidence type="ECO:0000256" key="2">
    <source>
        <dbReference type="ARBA" id="ARBA00010942"/>
    </source>
</evidence>
<dbReference type="SUPFAM" id="SSF82693">
    <property type="entry name" value="Multidrug efflux transporter AcrB pore domain, PN1, PN2, PC1 and PC2 subdomains"/>
    <property type="match status" value="3"/>
</dbReference>
<evidence type="ECO:0000256" key="5">
    <source>
        <dbReference type="ARBA" id="ARBA00022692"/>
    </source>
</evidence>